<feature type="transmembrane region" description="Helical" evidence="1">
    <location>
        <begin position="131"/>
        <end position="158"/>
    </location>
</feature>
<evidence type="ECO:0000259" key="2">
    <source>
        <dbReference type="Pfam" id="PF13796"/>
    </source>
</evidence>
<dbReference type="AlphaFoldDB" id="A0A1H7QK77"/>
<dbReference type="EMBL" id="FOAD01000005">
    <property type="protein sequence ID" value="SEL48004.1"/>
    <property type="molecule type" value="Genomic_DNA"/>
</dbReference>
<gene>
    <name evidence="3" type="ORF">SAMN04488691_10544</name>
</gene>
<evidence type="ECO:0000256" key="1">
    <source>
        <dbReference type="SAM" id="Phobius"/>
    </source>
</evidence>
<accession>A0A1H7QK77</accession>
<protein>
    <submittedName>
        <fullName evidence="3">Putative sensor</fullName>
    </submittedName>
</protein>
<keyword evidence="1" id="KW-1133">Transmembrane helix</keyword>
<dbReference type="Proteomes" id="UP000183894">
    <property type="component" value="Unassembled WGS sequence"/>
</dbReference>
<dbReference type="RefSeq" id="WP_074794146.1">
    <property type="nucleotide sequence ID" value="NZ_FOAD01000005.1"/>
</dbReference>
<keyword evidence="1" id="KW-0812">Transmembrane</keyword>
<dbReference type="InterPro" id="IPR025828">
    <property type="entry name" value="Put_sensor_dom"/>
</dbReference>
<feature type="transmembrane region" description="Helical" evidence="1">
    <location>
        <begin position="207"/>
        <end position="234"/>
    </location>
</feature>
<sequence length="248" mass="26759">MTQTESRSFDVPSMLTQAVGAPFHAQTYKNLLYLVAAFPLGLVYFVTLITTGSIGGAGILLLFGAPLLVLTLLLGTVFMRIETESARRLLGFELTHRTGEATLDDGIVPYIKDLATDYGTYVSLVFTSAKLWVGIGLFAALTTWVTLTAAFILLPLYYDMPGVTFGITADNVQVLPAIQFTQDLWTFTIAGPIHLVNGEVTSFQGAVLVSVVGVVLLFVGLNLVNATAWLLGYVTKQVAPHARVLVRD</sequence>
<proteinExistence type="predicted"/>
<organism evidence="3 4">
    <name type="scientific">Haloferax larsenii</name>
    <dbReference type="NCBI Taxonomy" id="302484"/>
    <lineage>
        <taxon>Archaea</taxon>
        <taxon>Methanobacteriati</taxon>
        <taxon>Methanobacteriota</taxon>
        <taxon>Stenosarchaea group</taxon>
        <taxon>Halobacteria</taxon>
        <taxon>Halobacteriales</taxon>
        <taxon>Haloferacaceae</taxon>
        <taxon>Haloferax</taxon>
    </lineage>
</organism>
<name>A0A1H7QK77_HALLR</name>
<feature type="transmembrane region" description="Helical" evidence="1">
    <location>
        <begin position="57"/>
        <end position="79"/>
    </location>
</feature>
<dbReference type="OrthoDB" id="253413at2157"/>
<evidence type="ECO:0000313" key="3">
    <source>
        <dbReference type="EMBL" id="SEL48004.1"/>
    </source>
</evidence>
<reference evidence="3 4" key="1">
    <citation type="submission" date="2016-10" db="EMBL/GenBank/DDBJ databases">
        <authorList>
            <person name="de Groot N.N."/>
        </authorList>
    </citation>
    <scope>NUCLEOTIDE SEQUENCE [LARGE SCALE GENOMIC DNA]</scope>
    <source>
        <strain evidence="3 4">CDM_5</strain>
    </source>
</reference>
<feature type="transmembrane region" description="Helical" evidence="1">
    <location>
        <begin position="31"/>
        <end position="51"/>
    </location>
</feature>
<evidence type="ECO:0000313" key="4">
    <source>
        <dbReference type="Proteomes" id="UP000183894"/>
    </source>
</evidence>
<dbReference type="Pfam" id="PF13796">
    <property type="entry name" value="Sensor"/>
    <property type="match status" value="1"/>
</dbReference>
<keyword evidence="1" id="KW-0472">Membrane</keyword>
<feature type="domain" description="Putative sensor" evidence="2">
    <location>
        <begin position="33"/>
        <end position="235"/>
    </location>
</feature>